<keyword evidence="3" id="KW-1185">Reference proteome</keyword>
<evidence type="ECO:0000313" key="3">
    <source>
        <dbReference type="Proteomes" id="UP000835052"/>
    </source>
</evidence>
<evidence type="ECO:0000313" key="2">
    <source>
        <dbReference type="EMBL" id="CAD6188187.1"/>
    </source>
</evidence>
<proteinExistence type="predicted"/>
<feature type="compositionally biased region" description="Acidic residues" evidence="1">
    <location>
        <begin position="79"/>
        <end position="90"/>
    </location>
</feature>
<dbReference type="AlphaFoldDB" id="A0A8S1GXM1"/>
<feature type="compositionally biased region" description="Acidic residues" evidence="1">
    <location>
        <begin position="156"/>
        <end position="169"/>
    </location>
</feature>
<protein>
    <recommendedName>
        <fullName evidence="4">Geminin</fullName>
    </recommendedName>
</protein>
<gene>
    <name evidence="2" type="ORF">CAUJ_LOCUS4106</name>
</gene>
<feature type="region of interest" description="Disordered" evidence="1">
    <location>
        <begin position="145"/>
        <end position="169"/>
    </location>
</feature>
<dbReference type="SUPFAM" id="SSF111469">
    <property type="entry name" value="Geminin coiled-coil domain"/>
    <property type="match status" value="1"/>
</dbReference>
<comment type="caution">
    <text evidence="2">The sequence shown here is derived from an EMBL/GenBank/DDBJ whole genome shotgun (WGS) entry which is preliminary data.</text>
</comment>
<evidence type="ECO:0000256" key="1">
    <source>
        <dbReference type="SAM" id="MobiDB-lite"/>
    </source>
</evidence>
<dbReference type="Gene3D" id="1.20.5.1180">
    <property type="entry name" value="Geminin coiled-coil domain"/>
    <property type="match status" value="1"/>
</dbReference>
<sequence length="169" mass="18897">MSRVGLQEIRKCSIARNSPSITSTLRKAPNPLKVNIDDIKSLIDSPLIGPKDKENVETQTDDTTHVCSSVQTEVTISETDPDISAEDLTSEEPTVNYWRALANRLEEDIDEISEKSFQLSAQLGDSMEEIREVESQLETLREVLQDLETQSRETEGNDEDDEASEAAEK</sequence>
<feature type="region of interest" description="Disordered" evidence="1">
    <location>
        <begin position="56"/>
        <end position="90"/>
    </location>
</feature>
<dbReference type="OrthoDB" id="5834466at2759"/>
<name>A0A8S1GXM1_9PELO</name>
<organism evidence="2 3">
    <name type="scientific">Caenorhabditis auriculariae</name>
    <dbReference type="NCBI Taxonomy" id="2777116"/>
    <lineage>
        <taxon>Eukaryota</taxon>
        <taxon>Metazoa</taxon>
        <taxon>Ecdysozoa</taxon>
        <taxon>Nematoda</taxon>
        <taxon>Chromadorea</taxon>
        <taxon>Rhabditida</taxon>
        <taxon>Rhabditina</taxon>
        <taxon>Rhabditomorpha</taxon>
        <taxon>Rhabditoidea</taxon>
        <taxon>Rhabditidae</taxon>
        <taxon>Peloderinae</taxon>
        <taxon>Caenorhabditis</taxon>
    </lineage>
</organism>
<reference evidence="2" key="1">
    <citation type="submission" date="2020-10" db="EMBL/GenBank/DDBJ databases">
        <authorList>
            <person name="Kikuchi T."/>
        </authorList>
    </citation>
    <scope>NUCLEOTIDE SEQUENCE</scope>
    <source>
        <strain evidence="2">NKZ352</strain>
    </source>
</reference>
<dbReference type="EMBL" id="CAJGYM010000008">
    <property type="protein sequence ID" value="CAD6188187.1"/>
    <property type="molecule type" value="Genomic_DNA"/>
</dbReference>
<evidence type="ECO:0008006" key="4">
    <source>
        <dbReference type="Google" id="ProtNLM"/>
    </source>
</evidence>
<feature type="compositionally biased region" description="Polar residues" evidence="1">
    <location>
        <begin position="65"/>
        <end position="78"/>
    </location>
</feature>
<feature type="compositionally biased region" description="Basic and acidic residues" evidence="1">
    <location>
        <begin position="145"/>
        <end position="155"/>
    </location>
</feature>
<dbReference type="Proteomes" id="UP000835052">
    <property type="component" value="Unassembled WGS sequence"/>
</dbReference>
<accession>A0A8S1GXM1</accession>